<evidence type="ECO:0008006" key="4">
    <source>
        <dbReference type="Google" id="ProtNLM"/>
    </source>
</evidence>
<gene>
    <name evidence="2" type="ORF">WKW82_09600</name>
</gene>
<feature type="transmembrane region" description="Helical" evidence="1">
    <location>
        <begin position="162"/>
        <end position="184"/>
    </location>
</feature>
<feature type="transmembrane region" description="Helical" evidence="1">
    <location>
        <begin position="196"/>
        <end position="218"/>
    </location>
</feature>
<dbReference type="RefSeq" id="WP_340342055.1">
    <property type="nucleotide sequence ID" value="NZ_JBBKZT010000004.1"/>
</dbReference>
<keyword evidence="1" id="KW-1133">Transmembrane helix</keyword>
<organism evidence="2 3">
    <name type="scientific">Variovorax rhizosphaerae</name>
    <dbReference type="NCBI Taxonomy" id="1836200"/>
    <lineage>
        <taxon>Bacteria</taxon>
        <taxon>Pseudomonadati</taxon>
        <taxon>Pseudomonadota</taxon>
        <taxon>Betaproteobacteria</taxon>
        <taxon>Burkholderiales</taxon>
        <taxon>Comamonadaceae</taxon>
        <taxon>Variovorax</taxon>
    </lineage>
</organism>
<dbReference type="Proteomes" id="UP001385892">
    <property type="component" value="Unassembled WGS sequence"/>
</dbReference>
<name>A0ABU8WHB0_9BURK</name>
<comment type="caution">
    <text evidence="2">The sequence shown here is derived from an EMBL/GenBank/DDBJ whole genome shotgun (WGS) entry which is preliminary data.</text>
</comment>
<keyword evidence="1" id="KW-0812">Transmembrane</keyword>
<keyword evidence="1" id="KW-0472">Membrane</keyword>
<evidence type="ECO:0000313" key="3">
    <source>
        <dbReference type="Proteomes" id="UP001385892"/>
    </source>
</evidence>
<dbReference type="EMBL" id="JBBKZT010000004">
    <property type="protein sequence ID" value="MEJ8846903.1"/>
    <property type="molecule type" value="Genomic_DNA"/>
</dbReference>
<protein>
    <recommendedName>
        <fullName evidence="4">Permease</fullName>
    </recommendedName>
</protein>
<feature type="transmembrane region" description="Helical" evidence="1">
    <location>
        <begin position="100"/>
        <end position="120"/>
    </location>
</feature>
<reference evidence="2 3" key="1">
    <citation type="submission" date="2024-03" db="EMBL/GenBank/DDBJ databases">
        <title>Novel species of the genus Variovorax.</title>
        <authorList>
            <person name="Liu Q."/>
            <person name="Xin Y.-H."/>
        </authorList>
    </citation>
    <scope>NUCLEOTIDE SEQUENCE [LARGE SCALE GENOMIC DNA]</scope>
    <source>
        <strain evidence="2 3">KACC 18900</strain>
    </source>
</reference>
<keyword evidence="3" id="KW-1185">Reference proteome</keyword>
<evidence type="ECO:0000256" key="1">
    <source>
        <dbReference type="SAM" id="Phobius"/>
    </source>
</evidence>
<sequence>MEFLKFIRSLEELLYEVMTWLLFYPRTLWRVVRHPLTVAAKAEAEMDEPPEKQFVDLVSPPLFLMLTILLAHALEIALHQNSVTTRSDLSRALMASETNLLIFRAIAWSFFPLLMAWALLVKQGRVVDRETLRRPFFLQCLFASPFTAGIAIATALGRLDFAIASGVVALTTIAWYFSVQTRWFHMRLGLSRGRAFLLALWVFLLALTIDLAVAAAIFA</sequence>
<accession>A0ABU8WHB0</accession>
<feature type="transmembrane region" description="Helical" evidence="1">
    <location>
        <begin position="136"/>
        <end position="156"/>
    </location>
</feature>
<proteinExistence type="predicted"/>
<evidence type="ECO:0000313" key="2">
    <source>
        <dbReference type="EMBL" id="MEJ8846903.1"/>
    </source>
</evidence>